<keyword evidence="2" id="KW-1185">Reference proteome</keyword>
<sequence>MRKLWLNVVPGRHIIEDRLINFPQAMKNFLCGYYKCSLEQALELGTLIFMWRSEGSSESQ</sequence>
<organism evidence="3">
    <name type="scientific">Hydatigena taeniaeformis</name>
    <name type="common">Feline tapeworm</name>
    <name type="synonym">Taenia taeniaeformis</name>
    <dbReference type="NCBI Taxonomy" id="6205"/>
    <lineage>
        <taxon>Eukaryota</taxon>
        <taxon>Metazoa</taxon>
        <taxon>Spiralia</taxon>
        <taxon>Lophotrochozoa</taxon>
        <taxon>Platyhelminthes</taxon>
        <taxon>Cestoda</taxon>
        <taxon>Eucestoda</taxon>
        <taxon>Cyclophyllidea</taxon>
        <taxon>Taeniidae</taxon>
        <taxon>Hydatigera</taxon>
    </lineage>
</organism>
<dbReference type="STRING" id="6205.A0A0R3WVW2"/>
<evidence type="ECO:0000313" key="3">
    <source>
        <dbReference type="WBParaSite" id="TTAC_0000490201-mRNA-1"/>
    </source>
</evidence>
<accession>A0A0R3WVW2</accession>
<dbReference type="InterPro" id="IPR035963">
    <property type="entry name" value="FERM_2"/>
</dbReference>
<name>A0A0R3WVW2_HYDTA</name>
<dbReference type="OrthoDB" id="6108017at2759"/>
<dbReference type="Proteomes" id="UP000274429">
    <property type="component" value="Unassembled WGS sequence"/>
</dbReference>
<protein>
    <submittedName>
        <fullName evidence="1 3">Uncharacterized protein</fullName>
    </submittedName>
</protein>
<gene>
    <name evidence="1" type="ORF">TTAC_LOCUS4886</name>
</gene>
<reference evidence="1 2" key="2">
    <citation type="submission" date="2018-11" db="EMBL/GenBank/DDBJ databases">
        <authorList>
            <consortium name="Pathogen Informatics"/>
        </authorList>
    </citation>
    <scope>NUCLEOTIDE SEQUENCE [LARGE SCALE GENOMIC DNA]</scope>
</reference>
<dbReference type="AlphaFoldDB" id="A0A0R3WVW2"/>
<proteinExistence type="predicted"/>
<dbReference type="SUPFAM" id="SSF47031">
    <property type="entry name" value="Second domain of FERM"/>
    <property type="match status" value="1"/>
</dbReference>
<dbReference type="EMBL" id="UYWX01005586">
    <property type="protein sequence ID" value="VDM25820.1"/>
    <property type="molecule type" value="Genomic_DNA"/>
</dbReference>
<dbReference type="WBParaSite" id="TTAC_0000490201-mRNA-1">
    <property type="protein sequence ID" value="TTAC_0000490201-mRNA-1"/>
    <property type="gene ID" value="TTAC_0000490201"/>
</dbReference>
<evidence type="ECO:0000313" key="2">
    <source>
        <dbReference type="Proteomes" id="UP000274429"/>
    </source>
</evidence>
<reference evidence="3" key="1">
    <citation type="submission" date="2017-02" db="UniProtKB">
        <authorList>
            <consortium name="WormBaseParasite"/>
        </authorList>
    </citation>
    <scope>IDENTIFICATION</scope>
</reference>
<evidence type="ECO:0000313" key="1">
    <source>
        <dbReference type="EMBL" id="VDM25820.1"/>
    </source>
</evidence>